<dbReference type="PANTHER" id="PTHR32440">
    <property type="entry name" value="PHOSPHATASE DCR2-RELATED-RELATED"/>
    <property type="match status" value="1"/>
</dbReference>
<evidence type="ECO:0000313" key="3">
    <source>
        <dbReference type="Proteomes" id="UP001462554"/>
    </source>
</evidence>
<comment type="caution">
    <text evidence="2">The sequence shown here is derived from an EMBL/GenBank/DDBJ whole genome shotgun (WGS) entry which is preliminary data.</text>
</comment>
<keyword evidence="3" id="KW-1185">Reference proteome</keyword>
<evidence type="ECO:0000313" key="2">
    <source>
        <dbReference type="EMBL" id="MEQ2396281.1"/>
    </source>
</evidence>
<dbReference type="InterPro" id="IPR029052">
    <property type="entry name" value="Metallo-depent_PP-like"/>
</dbReference>
<dbReference type="SUPFAM" id="SSF56300">
    <property type="entry name" value="Metallo-dependent phosphatases"/>
    <property type="match status" value="1"/>
</dbReference>
<proteinExistence type="predicted"/>
<reference evidence="2 3" key="1">
    <citation type="submission" date="2024-03" db="EMBL/GenBank/DDBJ databases">
        <title>Human intestinal bacterial collection.</title>
        <authorList>
            <person name="Pauvert C."/>
            <person name="Hitch T.C.A."/>
            <person name="Clavel T."/>
        </authorList>
    </citation>
    <scope>NUCLEOTIDE SEQUENCE [LARGE SCALE GENOMIC DNA]</scope>
    <source>
        <strain evidence="2 3">CLA-AA-H311</strain>
    </source>
</reference>
<name>A0ABV1C6V0_9BIFI</name>
<dbReference type="PANTHER" id="PTHR32440:SF11">
    <property type="entry name" value="METALLOPHOSPHOESTERASE DOMAIN-CONTAINING PROTEIN"/>
    <property type="match status" value="1"/>
</dbReference>
<protein>
    <submittedName>
        <fullName evidence="2">Serine/threonine protein phosphatase</fullName>
    </submittedName>
</protein>
<dbReference type="RefSeq" id="WP_349076354.1">
    <property type="nucleotide sequence ID" value="NZ_JBBMFR010000001.1"/>
</dbReference>
<sequence>MTELQNAAKAAATRPRIQPAEEGDNRPLSVSARLGRLQFHQSGKFRVLQLTDIQDGPKVSKDTVKLIEASLDATRPDIVIFTGNQIAGYDPAYAQTTRKRRWSASAETARETSSSKSSEASERFEAALERTRTSVRATIEQLVHPLVDRSIPWAVTFGNHDFQCGLGNAEIESICREFPGCLNPDPTGEESNAESADSAEIVDSAKGTDSARLQAEQYLPSQRVFACESGTFALPVSDVDRTTSVLGLVLLDSGDYAHSGGYGSPSAEALRFLAKVPGMMAAQSQEQVGSHETAQSQEQAVPCMVFQHFPVQQYYQLLKPAAANAARAIEGYRNFAGKHYVLDEEKTLPGSYLGEGISCPDADSGEFAILEQYGYFAISAGHDHRNAFVGTVPVPQNSDDARTVKVLPKTIDGLMMIASPTSGFGSYGPVPQKRAARLIEFDIRHPYEPRTQLLEYGELVGKPSAGKAYAYGMTSESKPESEGVDLLHRSTWWSKLLSWLRK</sequence>
<dbReference type="EMBL" id="JBBMFR010000001">
    <property type="protein sequence ID" value="MEQ2396281.1"/>
    <property type="molecule type" value="Genomic_DNA"/>
</dbReference>
<organism evidence="2 3">
    <name type="scientific">Bifidobacterium hominis</name>
    <dbReference type="NCBI Taxonomy" id="3133177"/>
    <lineage>
        <taxon>Bacteria</taxon>
        <taxon>Bacillati</taxon>
        <taxon>Actinomycetota</taxon>
        <taxon>Actinomycetes</taxon>
        <taxon>Bifidobacteriales</taxon>
        <taxon>Bifidobacteriaceae</taxon>
        <taxon>Bifidobacterium</taxon>
    </lineage>
</organism>
<gene>
    <name evidence="2" type="ORF">WMO36_00020</name>
</gene>
<feature type="region of interest" description="Disordered" evidence="1">
    <location>
        <begin position="97"/>
        <end position="125"/>
    </location>
</feature>
<dbReference type="Proteomes" id="UP001462554">
    <property type="component" value="Unassembled WGS sequence"/>
</dbReference>
<accession>A0ABV1C6V0</accession>
<feature type="region of interest" description="Disordered" evidence="1">
    <location>
        <begin position="186"/>
        <end position="207"/>
    </location>
</feature>
<feature type="region of interest" description="Disordered" evidence="1">
    <location>
        <begin position="1"/>
        <end position="27"/>
    </location>
</feature>
<evidence type="ECO:0000256" key="1">
    <source>
        <dbReference type="SAM" id="MobiDB-lite"/>
    </source>
</evidence>
<feature type="compositionally biased region" description="Low complexity" evidence="1">
    <location>
        <begin position="103"/>
        <end position="118"/>
    </location>
</feature>